<proteinExistence type="inferred from homology"/>
<accession>A0A399FX50</accession>
<dbReference type="InterPro" id="IPR003835">
    <property type="entry name" value="Glyco_trans_19"/>
</dbReference>
<dbReference type="GO" id="GO:0005543">
    <property type="term" value="F:phospholipid binding"/>
    <property type="evidence" value="ECO:0007669"/>
    <property type="project" value="TreeGrafter"/>
</dbReference>
<comment type="caution">
    <text evidence="11">The sequence shown here is derived from an EMBL/GenBank/DDBJ whole genome shotgun (WGS) entry which is preliminary data.</text>
</comment>
<comment type="catalytic activity">
    <reaction evidence="9 10">
        <text>a lipid X + a UDP-2-N,3-O-bis[(3R)-3-hydroxyacyl]-alpha-D-glucosamine = a lipid A disaccharide + UDP + H(+)</text>
        <dbReference type="Rhea" id="RHEA:67828"/>
        <dbReference type="ChEBI" id="CHEBI:15378"/>
        <dbReference type="ChEBI" id="CHEBI:58223"/>
        <dbReference type="ChEBI" id="CHEBI:137748"/>
        <dbReference type="ChEBI" id="CHEBI:176338"/>
        <dbReference type="ChEBI" id="CHEBI:176343"/>
        <dbReference type="EC" id="2.4.1.182"/>
    </reaction>
</comment>
<evidence type="ECO:0000256" key="4">
    <source>
        <dbReference type="ARBA" id="ARBA00022516"/>
    </source>
</evidence>
<dbReference type="GO" id="GO:0016020">
    <property type="term" value="C:membrane"/>
    <property type="evidence" value="ECO:0007669"/>
    <property type="project" value="GOC"/>
</dbReference>
<evidence type="ECO:0000256" key="10">
    <source>
        <dbReference type="HAMAP-Rule" id="MF_00392"/>
    </source>
</evidence>
<evidence type="ECO:0000256" key="7">
    <source>
        <dbReference type="ARBA" id="ARBA00022679"/>
    </source>
</evidence>
<gene>
    <name evidence="10" type="primary">lpxB</name>
    <name evidence="11" type="ORF">B9J77_00110</name>
</gene>
<dbReference type="EC" id="2.4.1.182" evidence="2 10"/>
<dbReference type="GO" id="GO:0008915">
    <property type="term" value="F:lipid-A-disaccharide synthase activity"/>
    <property type="evidence" value="ECO:0007669"/>
    <property type="project" value="UniProtKB-UniRule"/>
</dbReference>
<comment type="function">
    <text evidence="1 10">Condensation of UDP-2,3-diacylglucosamine and 2,3-diacylglucosamine-1-phosphate to form lipid A disaccharide, a precursor of lipid A, a phosphorylated glycolipid that anchors the lipopolysaccharide to the outer membrane of the cell.</text>
</comment>
<evidence type="ECO:0000256" key="9">
    <source>
        <dbReference type="ARBA" id="ARBA00048975"/>
    </source>
</evidence>
<evidence type="ECO:0000313" key="12">
    <source>
        <dbReference type="Proteomes" id="UP000266287"/>
    </source>
</evidence>
<evidence type="ECO:0000256" key="2">
    <source>
        <dbReference type="ARBA" id="ARBA00012687"/>
    </source>
</evidence>
<comment type="pathway">
    <text evidence="10">Bacterial outer membrane biogenesis; LPS lipid A biosynthesis.</text>
</comment>
<dbReference type="PANTHER" id="PTHR30372:SF4">
    <property type="entry name" value="LIPID-A-DISACCHARIDE SYNTHASE, MITOCHONDRIAL-RELATED"/>
    <property type="match status" value="1"/>
</dbReference>
<keyword evidence="4 10" id="KW-0444">Lipid biosynthesis</keyword>
<protein>
    <recommendedName>
        <fullName evidence="3 10">Lipid-A-disaccharide synthase</fullName>
        <ecNumber evidence="2 10">2.4.1.182</ecNumber>
    </recommendedName>
</protein>
<evidence type="ECO:0000256" key="6">
    <source>
        <dbReference type="ARBA" id="ARBA00022676"/>
    </source>
</evidence>
<keyword evidence="7 10" id="KW-0808">Transferase</keyword>
<dbReference type="PANTHER" id="PTHR30372">
    <property type="entry name" value="LIPID-A-DISACCHARIDE SYNTHASE"/>
    <property type="match status" value="1"/>
</dbReference>
<name>A0A399FX50_UNCN2</name>
<keyword evidence="6 10" id="KW-0328">Glycosyltransferase</keyword>
<evidence type="ECO:0000256" key="1">
    <source>
        <dbReference type="ARBA" id="ARBA00002056"/>
    </source>
</evidence>
<evidence type="ECO:0000256" key="8">
    <source>
        <dbReference type="ARBA" id="ARBA00023098"/>
    </source>
</evidence>
<dbReference type="Proteomes" id="UP000266287">
    <property type="component" value="Unassembled WGS sequence"/>
</dbReference>
<sequence>MLKLLIVAGEPSGDIHAASLITALRKQSPNIELVGMGGPRMREAGANILFDITGTDIVGFTEALVHIRRLKRLLQSLSELIDIEKPDGVILIDYPGFNLRLAARAKKRGVKVIYYISPQVWAWGKGRIKEIARLVDKMIVILPFEEKFYSNEKIRVEFVGHPILDIIETFSSEGIVGETIAILPGSRQQEVHRHLPLMLDAASLMRKERPELQFVILLPPSISPSVITAMSNIGGIRIMDLAQEAPQKKYEAMAAAPLLLIASGTATLEGACVGAPMLIIYKVSFLTWLLSKMLLKIPYIGLVNVVAGKKVAPEFLQFNARPERIAKTALDLLTDKEKMNAMRKELKEVKTKLGTPGASERTASIILKEVG</sequence>
<comment type="similarity">
    <text evidence="10">Belongs to the LpxB family.</text>
</comment>
<dbReference type="UniPathway" id="UPA00973"/>
<evidence type="ECO:0000313" key="11">
    <source>
        <dbReference type="EMBL" id="RII00985.1"/>
    </source>
</evidence>
<dbReference type="HAMAP" id="MF_00392">
    <property type="entry name" value="LpxB"/>
    <property type="match status" value="1"/>
</dbReference>
<keyword evidence="8 10" id="KW-0443">Lipid metabolism</keyword>
<dbReference type="AlphaFoldDB" id="A0A399FX50"/>
<dbReference type="GO" id="GO:0009245">
    <property type="term" value="P:lipid A biosynthetic process"/>
    <property type="evidence" value="ECO:0007669"/>
    <property type="project" value="UniProtKB-UniRule"/>
</dbReference>
<evidence type="ECO:0000256" key="3">
    <source>
        <dbReference type="ARBA" id="ARBA00020902"/>
    </source>
</evidence>
<dbReference type="Pfam" id="PF02684">
    <property type="entry name" value="LpxB"/>
    <property type="match status" value="1"/>
</dbReference>
<dbReference type="SUPFAM" id="SSF53756">
    <property type="entry name" value="UDP-Glycosyltransferase/glycogen phosphorylase"/>
    <property type="match status" value="1"/>
</dbReference>
<dbReference type="NCBIfam" id="TIGR00215">
    <property type="entry name" value="lpxB"/>
    <property type="match status" value="1"/>
</dbReference>
<reference evidence="11 12" key="1">
    <citation type="submission" date="2018-08" db="EMBL/GenBank/DDBJ databases">
        <title>Draft genome of candidate division NPL-UPA2 bacterium Unc8 that adapted to ultra-basic serpentinizing groundwater.</title>
        <authorList>
            <person name="Ishii S."/>
            <person name="Suzuki S."/>
            <person name="Nealson K.H."/>
        </authorList>
    </citation>
    <scope>NUCLEOTIDE SEQUENCE [LARGE SCALE GENOMIC DNA]</scope>
    <source>
        <strain evidence="11">Unc8</strain>
    </source>
</reference>
<dbReference type="EMBL" id="NDHY01000001">
    <property type="protein sequence ID" value="RII00985.1"/>
    <property type="molecule type" value="Genomic_DNA"/>
</dbReference>
<keyword evidence="5 10" id="KW-0441">Lipid A biosynthesis</keyword>
<evidence type="ECO:0000256" key="5">
    <source>
        <dbReference type="ARBA" id="ARBA00022556"/>
    </source>
</evidence>
<organism evidence="11 12">
    <name type="scientific">candidate division NPL-UPA2 bacterium Unc8</name>
    <dbReference type="NCBI Taxonomy" id="1980939"/>
    <lineage>
        <taxon>Bacteria</taxon>
    </lineage>
</organism>